<dbReference type="WBParaSite" id="jg1150">
    <property type="protein sequence ID" value="jg1150"/>
    <property type="gene ID" value="jg1150"/>
</dbReference>
<evidence type="ECO:0000259" key="1">
    <source>
        <dbReference type="Pfam" id="PF00135"/>
    </source>
</evidence>
<feature type="domain" description="Carboxylesterase type B" evidence="1">
    <location>
        <begin position="518"/>
        <end position="642"/>
    </location>
</feature>
<dbReference type="PANTHER" id="PTHR44590">
    <property type="entry name" value="CARBOXYLIC ESTER HYDROLASE-RELATED"/>
    <property type="match status" value="1"/>
</dbReference>
<dbReference type="InterPro" id="IPR019819">
    <property type="entry name" value="Carboxylesterase_B_CS"/>
</dbReference>
<dbReference type="Pfam" id="PF00135">
    <property type="entry name" value="COesterase"/>
    <property type="match status" value="2"/>
</dbReference>
<dbReference type="Gene3D" id="3.40.50.1820">
    <property type="entry name" value="alpha/beta hydrolase"/>
    <property type="match status" value="2"/>
</dbReference>
<dbReference type="InterPro" id="IPR002018">
    <property type="entry name" value="CarbesteraseB"/>
</dbReference>
<sequence length="689" mass="77626">MNRGFVVLRFDSIPYAQPPVGKLRLERPRPFVKWPEGVIEAKSYGFASIPLTYLPNSNSTNKKPVRVNEDCLTLNVFRPTKQCDHTSGYPVLVYIHGGEDNLILVTIQYRLGPLGLLSDGTDDFAGNYGLWDQAMALQFLYENINAGAASITELSLSPYCKESIFSTIEMSGTALAGWAANDRVVQVTHQLVEQFKKSFPNGTASAHYGHCDTSKQVLQSKTVAEIQDAVHKLDTGCYEVNLLKYQPRIDGQFIPKDFGHLLKESPAKPCLMGITANEALYFTILGKDRVFNRLYIEKEDFHNFDKSKLLKIIEDLIAPTHKFQCKQEAKIAQTDIAEFYLGKSDPLNGCTQHWIYHLERYTQMLSDILFNVSIMWMARQRAKCGWPTYIYYNEYFNPDQYPDWVPFKASTHANEYPYMHGLFPVGKFKFNTTDYLHQRILLQMISSFAIHGSPSLDRLEGDWPTVPSDESKPIIFLKIDSNSKLQSGSMPELERTAHFWLSFAAKYSYDPVRDIQKSPIVITQTGKLQGFTDFATDSEKIGIFLGIPFAQPPVEELRFEKPVAAHKWKGIRAADKLAPACVPHARPSSDWMQKGFSEDCLYLNVFTPHRPPTAPPPSKLLPVLVIIHGGGYVQGSALRYSNYKELGRKLGVAGFASSGDLTFPVTMVVGPVDGHSLSTRQYPPVWGRS</sequence>
<evidence type="ECO:0000313" key="2">
    <source>
        <dbReference type="Proteomes" id="UP000887574"/>
    </source>
</evidence>
<dbReference type="AlphaFoldDB" id="A0A915CQG1"/>
<name>A0A915CQG1_9BILA</name>
<feature type="domain" description="Carboxylesterase type B" evidence="1">
    <location>
        <begin position="7"/>
        <end position="484"/>
    </location>
</feature>
<evidence type="ECO:0000313" key="3">
    <source>
        <dbReference type="WBParaSite" id="jg1150"/>
    </source>
</evidence>
<dbReference type="Proteomes" id="UP000887574">
    <property type="component" value="Unplaced"/>
</dbReference>
<organism evidence="2 3">
    <name type="scientific">Ditylenchus dipsaci</name>
    <dbReference type="NCBI Taxonomy" id="166011"/>
    <lineage>
        <taxon>Eukaryota</taxon>
        <taxon>Metazoa</taxon>
        <taxon>Ecdysozoa</taxon>
        <taxon>Nematoda</taxon>
        <taxon>Chromadorea</taxon>
        <taxon>Rhabditida</taxon>
        <taxon>Tylenchina</taxon>
        <taxon>Tylenchomorpha</taxon>
        <taxon>Sphaerularioidea</taxon>
        <taxon>Anguinidae</taxon>
        <taxon>Anguininae</taxon>
        <taxon>Ditylenchus</taxon>
    </lineage>
</organism>
<dbReference type="PANTHER" id="PTHR44590:SF3">
    <property type="entry name" value="CARBOXYLESTERASE TYPE B DOMAIN-CONTAINING PROTEIN"/>
    <property type="match status" value="1"/>
</dbReference>
<accession>A0A915CQG1</accession>
<protein>
    <submittedName>
        <fullName evidence="3">Carboxylesterase type B domain-containing protein</fullName>
    </submittedName>
</protein>
<dbReference type="PROSITE" id="PS00941">
    <property type="entry name" value="CARBOXYLESTERASE_B_2"/>
    <property type="match status" value="2"/>
</dbReference>
<reference evidence="3" key="1">
    <citation type="submission" date="2022-11" db="UniProtKB">
        <authorList>
            <consortium name="WormBaseParasite"/>
        </authorList>
    </citation>
    <scope>IDENTIFICATION</scope>
</reference>
<keyword evidence="2" id="KW-1185">Reference proteome</keyword>
<dbReference type="InterPro" id="IPR029058">
    <property type="entry name" value="AB_hydrolase_fold"/>
</dbReference>
<dbReference type="SUPFAM" id="SSF53474">
    <property type="entry name" value="alpha/beta-Hydrolases"/>
    <property type="match status" value="2"/>
</dbReference>
<proteinExistence type="predicted"/>